<keyword evidence="8" id="KW-1185">Reference proteome</keyword>
<evidence type="ECO:0000259" key="6">
    <source>
        <dbReference type="Pfam" id="PF00296"/>
    </source>
</evidence>
<keyword evidence="1" id="KW-0285">Flavoprotein</keyword>
<evidence type="ECO:0000313" key="7">
    <source>
        <dbReference type="EMBL" id="MBC9205230.1"/>
    </source>
</evidence>
<dbReference type="RefSeq" id="WP_187782416.1">
    <property type="nucleotide sequence ID" value="NZ_JACTVA010000001.1"/>
</dbReference>
<dbReference type="InterPro" id="IPR051260">
    <property type="entry name" value="Diverse_substr_monoxygenases"/>
</dbReference>
<evidence type="ECO:0000313" key="8">
    <source>
        <dbReference type="Proteomes" id="UP000626026"/>
    </source>
</evidence>
<dbReference type="Proteomes" id="UP000626026">
    <property type="component" value="Unassembled WGS sequence"/>
</dbReference>
<sequence>MAARRTMSLGLSIANLGYHYAAWRHSGVPADGNMRFAHFKYCAQLAERGKFDLIFLADSSAVRDLDNTAIARELEHQLVKHEPMALLAAMSTCTSRVGLVATGSTTYNEPYNLARQFATLDNLSKGRAGWNMVTSFSIDEARNFGLDRVLPSDHRHERAAEFLDVFKGLFDSFDDGGIPRDKASGIFFDRSRTHVLNHKGKHFQVRGPLDCETTPQRQIPVFTAGDSENAQELAASSADVVYGGQPDLESARAYYASLKGRLAKYGRTHDDLKVMPGIMPFVGRTMAEAEAKFERMQAMILPRLGLGLLVVNGFPDYTGYDIDGPVPDIAMPANRKGHFSSPLMQKVKQDGLTIRQLYEKVSAGFWHMGVVGTPESIADLMEEWFTTGAADGFNIQSPCIPVDSEDFVNLVIPELQRRGVFRTEYEGATLREHLGLRPAVSRHALQPLYAVGG</sequence>
<dbReference type="PANTHER" id="PTHR30011:SF16">
    <property type="entry name" value="C2H2 FINGER DOMAIN TRANSCRIPTION FACTOR (EUROFUNG)-RELATED"/>
    <property type="match status" value="1"/>
</dbReference>
<evidence type="ECO:0000256" key="2">
    <source>
        <dbReference type="ARBA" id="ARBA00022643"/>
    </source>
</evidence>
<name>A0ABR7RFE1_9PROT</name>
<reference evidence="7 8" key="1">
    <citation type="journal article" date="2013" name="Int. J. Syst. Evol. Microbiol.">
        <title>Roseomonas aerophila sp. nov., isolated from air.</title>
        <authorList>
            <person name="Kim S.J."/>
            <person name="Weon H.Y."/>
            <person name="Ahn J.H."/>
            <person name="Hong S.B."/>
            <person name="Seok S.J."/>
            <person name="Whang K.S."/>
            <person name="Kwon S.W."/>
        </authorList>
    </citation>
    <scope>NUCLEOTIDE SEQUENCE [LARGE SCALE GENOMIC DNA]</scope>
    <source>
        <strain evidence="7 8">NBRC 108923</strain>
    </source>
</reference>
<dbReference type="PIRSF" id="PIRSF000337">
    <property type="entry name" value="NTA_MOA"/>
    <property type="match status" value="1"/>
</dbReference>
<accession>A0ABR7RFE1</accession>
<dbReference type="SUPFAM" id="SSF51679">
    <property type="entry name" value="Bacterial luciferase-like"/>
    <property type="match status" value="1"/>
</dbReference>
<dbReference type="InterPro" id="IPR036661">
    <property type="entry name" value="Luciferase-like_sf"/>
</dbReference>
<comment type="caution">
    <text evidence="7">The sequence shown here is derived from an EMBL/GenBank/DDBJ whole genome shotgun (WGS) entry which is preliminary data.</text>
</comment>
<dbReference type="Gene3D" id="3.20.20.30">
    <property type="entry name" value="Luciferase-like domain"/>
    <property type="match status" value="1"/>
</dbReference>
<evidence type="ECO:0000256" key="3">
    <source>
        <dbReference type="ARBA" id="ARBA00023002"/>
    </source>
</evidence>
<protein>
    <submittedName>
        <fullName evidence="7">LLM class flavin-dependent oxidoreductase</fullName>
    </submittedName>
</protein>
<dbReference type="CDD" id="cd01095">
    <property type="entry name" value="Nitrilotriacetate_monoxgenase"/>
    <property type="match status" value="1"/>
</dbReference>
<dbReference type="InterPro" id="IPR016215">
    <property type="entry name" value="NTA_MOA"/>
</dbReference>
<dbReference type="Pfam" id="PF00296">
    <property type="entry name" value="Bac_luciferase"/>
    <property type="match status" value="1"/>
</dbReference>
<keyword evidence="2" id="KW-0288">FMN</keyword>
<comment type="similarity">
    <text evidence="5">Belongs to the NtaA/SnaA/DszA monooxygenase family.</text>
</comment>
<gene>
    <name evidence="7" type="ORF">IBL26_00165</name>
</gene>
<proteinExistence type="inferred from homology"/>
<feature type="domain" description="Luciferase-like" evidence="6">
    <location>
        <begin position="21"/>
        <end position="389"/>
    </location>
</feature>
<keyword evidence="4" id="KW-0503">Monooxygenase</keyword>
<dbReference type="NCBIfam" id="TIGR03860">
    <property type="entry name" value="FMN_nitrolo"/>
    <property type="match status" value="1"/>
</dbReference>
<organism evidence="7 8">
    <name type="scientific">Teichococcus aerophilus</name>
    <dbReference type="NCBI Taxonomy" id="1224513"/>
    <lineage>
        <taxon>Bacteria</taxon>
        <taxon>Pseudomonadati</taxon>
        <taxon>Pseudomonadota</taxon>
        <taxon>Alphaproteobacteria</taxon>
        <taxon>Acetobacterales</taxon>
        <taxon>Roseomonadaceae</taxon>
        <taxon>Roseomonas</taxon>
    </lineage>
</organism>
<dbReference type="EMBL" id="JACTVA010000001">
    <property type="protein sequence ID" value="MBC9205230.1"/>
    <property type="molecule type" value="Genomic_DNA"/>
</dbReference>
<dbReference type="InterPro" id="IPR011251">
    <property type="entry name" value="Luciferase-like_dom"/>
</dbReference>
<dbReference type="PANTHER" id="PTHR30011">
    <property type="entry name" value="ALKANESULFONATE MONOOXYGENASE-RELATED"/>
    <property type="match status" value="1"/>
</dbReference>
<keyword evidence="3" id="KW-0560">Oxidoreductase</keyword>
<evidence type="ECO:0000256" key="5">
    <source>
        <dbReference type="ARBA" id="ARBA00033748"/>
    </source>
</evidence>
<evidence type="ECO:0000256" key="4">
    <source>
        <dbReference type="ARBA" id="ARBA00023033"/>
    </source>
</evidence>
<evidence type="ECO:0000256" key="1">
    <source>
        <dbReference type="ARBA" id="ARBA00022630"/>
    </source>
</evidence>